<dbReference type="EMBL" id="MPUH01000209">
    <property type="protein sequence ID" value="OMJ86336.1"/>
    <property type="molecule type" value="Genomic_DNA"/>
</dbReference>
<dbReference type="GO" id="GO:0035091">
    <property type="term" value="F:phosphatidylinositol binding"/>
    <property type="evidence" value="ECO:0007669"/>
    <property type="project" value="InterPro"/>
</dbReference>
<reference evidence="2 3" key="1">
    <citation type="submission" date="2016-11" db="EMBL/GenBank/DDBJ databases">
        <title>The macronuclear genome of Stentor coeruleus: a giant cell with tiny introns.</title>
        <authorList>
            <person name="Slabodnick M."/>
            <person name="Ruby J.G."/>
            <person name="Reiff S.B."/>
            <person name="Swart E.C."/>
            <person name="Gosai S."/>
            <person name="Prabakaran S."/>
            <person name="Witkowska E."/>
            <person name="Larue G.E."/>
            <person name="Fisher S."/>
            <person name="Freeman R.M."/>
            <person name="Gunawardena J."/>
            <person name="Chu W."/>
            <person name="Stover N.A."/>
            <person name="Gregory B.D."/>
            <person name="Nowacki M."/>
            <person name="Derisi J."/>
            <person name="Roy S.W."/>
            <person name="Marshall W.F."/>
            <person name="Sood P."/>
        </authorList>
    </citation>
    <scope>NUCLEOTIDE SEQUENCE [LARGE SCALE GENOMIC DNA]</scope>
    <source>
        <strain evidence="2">WM001</strain>
    </source>
</reference>
<dbReference type="SUPFAM" id="SSF64268">
    <property type="entry name" value="PX domain"/>
    <property type="match status" value="1"/>
</dbReference>
<dbReference type="CDD" id="cd06093">
    <property type="entry name" value="PX_domain"/>
    <property type="match status" value="1"/>
</dbReference>
<dbReference type="Pfam" id="PF00787">
    <property type="entry name" value="PX"/>
    <property type="match status" value="1"/>
</dbReference>
<feature type="domain" description="PX" evidence="1">
    <location>
        <begin position="6"/>
        <end position="142"/>
    </location>
</feature>
<gene>
    <name evidence="2" type="ORF">SteCoe_12187</name>
</gene>
<accession>A0A1R2CBG3</accession>
<dbReference type="OrthoDB" id="437742at2759"/>
<dbReference type="Proteomes" id="UP000187209">
    <property type="component" value="Unassembled WGS sequence"/>
</dbReference>
<dbReference type="InterPro" id="IPR001683">
    <property type="entry name" value="PX_dom"/>
</dbReference>
<evidence type="ECO:0000313" key="3">
    <source>
        <dbReference type="Proteomes" id="UP000187209"/>
    </source>
</evidence>
<sequence>MDELVDISIIRTETRDKIGCLHSSYTVYELKIIIDDSYQYFIQKRYKEFRKLYDDVKETLGHNYKLPKFPRKTLHPMKPATIIKRKLELENWIFRALAVEDIENLLKTFLGIKDDYQSLIDEHTLNDDEVMIRNFSNSINGNSNQRMSLLDTFEKKYFGRNRIIREKQVGTLLGTLLPLCGDEFIGTKSLHVLYKLCTRDYNKDFEIFIQMLTKMPIDMLKKMKLDEYLLKKRYSESQIQAFHILNILKSYLDTKAIIDIVTSK</sequence>
<dbReference type="AlphaFoldDB" id="A0A1R2CBG3"/>
<name>A0A1R2CBG3_9CILI</name>
<evidence type="ECO:0000259" key="1">
    <source>
        <dbReference type="PROSITE" id="PS50195"/>
    </source>
</evidence>
<dbReference type="InterPro" id="IPR036871">
    <property type="entry name" value="PX_dom_sf"/>
</dbReference>
<organism evidence="2 3">
    <name type="scientific">Stentor coeruleus</name>
    <dbReference type="NCBI Taxonomy" id="5963"/>
    <lineage>
        <taxon>Eukaryota</taxon>
        <taxon>Sar</taxon>
        <taxon>Alveolata</taxon>
        <taxon>Ciliophora</taxon>
        <taxon>Postciliodesmatophora</taxon>
        <taxon>Heterotrichea</taxon>
        <taxon>Heterotrichida</taxon>
        <taxon>Stentoridae</taxon>
        <taxon>Stentor</taxon>
    </lineage>
</organism>
<protein>
    <recommendedName>
        <fullName evidence="1">PX domain-containing protein</fullName>
    </recommendedName>
</protein>
<comment type="caution">
    <text evidence="2">The sequence shown here is derived from an EMBL/GenBank/DDBJ whole genome shotgun (WGS) entry which is preliminary data.</text>
</comment>
<dbReference type="Gene3D" id="3.30.1520.10">
    <property type="entry name" value="Phox-like domain"/>
    <property type="match status" value="1"/>
</dbReference>
<dbReference type="SMART" id="SM00312">
    <property type="entry name" value="PX"/>
    <property type="match status" value="1"/>
</dbReference>
<keyword evidence="3" id="KW-1185">Reference proteome</keyword>
<proteinExistence type="predicted"/>
<dbReference type="PROSITE" id="PS50195">
    <property type="entry name" value="PX"/>
    <property type="match status" value="1"/>
</dbReference>
<evidence type="ECO:0000313" key="2">
    <source>
        <dbReference type="EMBL" id="OMJ86336.1"/>
    </source>
</evidence>